<feature type="region of interest" description="Disordered" evidence="1">
    <location>
        <begin position="1"/>
        <end position="56"/>
    </location>
</feature>
<feature type="domain" description="THIF-type NAD/FAD binding fold" evidence="2">
    <location>
        <begin position="68"/>
        <end position="118"/>
    </location>
</feature>
<dbReference type="GO" id="GO:0004839">
    <property type="term" value="F:ubiquitin activating enzyme activity"/>
    <property type="evidence" value="ECO:0007669"/>
    <property type="project" value="TreeGrafter"/>
</dbReference>
<dbReference type="SUPFAM" id="SSF69572">
    <property type="entry name" value="Activating enzymes of the ubiquitin-like proteins"/>
    <property type="match status" value="1"/>
</dbReference>
<sequence length="132" mass="13429">CLLGAPMGGGRGGGGNMGGGRGRGSVPISVRVSLSGPSSPPTCPQSPRAAPGRVPRCPHVPPPVPMQVGAGAIGCELLKNFAMMGLGCGPGGHITVTDMDTIEKSNLNRQFLFRPWDVTVRGAGLKGEEPME</sequence>
<dbReference type="AlphaFoldDB" id="A0A8C3KL43"/>
<keyword evidence="4" id="KW-1185">Reference proteome</keyword>
<dbReference type="PANTHER" id="PTHR10953:SF4">
    <property type="entry name" value="UBIQUITIN-ACTIVATING ENZYME E1 C-TERMINAL DOMAIN-CONTAINING PROTEIN"/>
    <property type="match status" value="1"/>
</dbReference>
<dbReference type="Ensembl" id="ENSCPGT00000027528.1">
    <property type="protein sequence ID" value="ENSCPGP00000025193.1"/>
    <property type="gene ID" value="ENSCPGG00000017356.1"/>
</dbReference>
<dbReference type="GO" id="GO:0005634">
    <property type="term" value="C:nucleus"/>
    <property type="evidence" value="ECO:0007669"/>
    <property type="project" value="TreeGrafter"/>
</dbReference>
<evidence type="ECO:0000313" key="3">
    <source>
        <dbReference type="Ensembl" id="ENSCPGP00000025193.1"/>
    </source>
</evidence>
<dbReference type="InterPro" id="IPR035985">
    <property type="entry name" value="Ubiquitin-activating_enz"/>
</dbReference>
<proteinExistence type="predicted"/>
<feature type="compositionally biased region" description="Gly residues" evidence="1">
    <location>
        <begin position="1"/>
        <end position="23"/>
    </location>
</feature>
<evidence type="ECO:0000259" key="2">
    <source>
        <dbReference type="Pfam" id="PF00899"/>
    </source>
</evidence>
<dbReference type="PANTHER" id="PTHR10953">
    <property type="entry name" value="UBIQUITIN-ACTIVATING ENZYME E1"/>
    <property type="match status" value="1"/>
</dbReference>
<reference evidence="3" key="2">
    <citation type="submission" date="2025-09" db="UniProtKB">
        <authorList>
            <consortium name="Ensembl"/>
        </authorList>
    </citation>
    <scope>IDENTIFICATION</scope>
</reference>
<dbReference type="Proteomes" id="UP000694419">
    <property type="component" value="Unplaced"/>
</dbReference>
<dbReference type="GO" id="GO:0005737">
    <property type="term" value="C:cytoplasm"/>
    <property type="evidence" value="ECO:0007669"/>
    <property type="project" value="TreeGrafter"/>
</dbReference>
<protein>
    <recommendedName>
        <fullName evidence="2">THIF-type NAD/FAD binding fold domain-containing protein</fullName>
    </recommendedName>
</protein>
<name>A0A8C3KL43_9CHAR</name>
<evidence type="ECO:0000256" key="1">
    <source>
        <dbReference type="SAM" id="MobiDB-lite"/>
    </source>
</evidence>
<organism evidence="3 4">
    <name type="scientific">Calidris pygmaea</name>
    <name type="common">Spoon-billed sandpiper</name>
    <dbReference type="NCBI Taxonomy" id="425635"/>
    <lineage>
        <taxon>Eukaryota</taxon>
        <taxon>Metazoa</taxon>
        <taxon>Chordata</taxon>
        <taxon>Craniata</taxon>
        <taxon>Vertebrata</taxon>
        <taxon>Euteleostomi</taxon>
        <taxon>Archelosauria</taxon>
        <taxon>Archosauria</taxon>
        <taxon>Dinosauria</taxon>
        <taxon>Saurischia</taxon>
        <taxon>Theropoda</taxon>
        <taxon>Coelurosauria</taxon>
        <taxon>Aves</taxon>
        <taxon>Neognathae</taxon>
        <taxon>Neoaves</taxon>
        <taxon>Charadriiformes</taxon>
        <taxon>Scolopacidae</taxon>
        <taxon>Calidris</taxon>
    </lineage>
</organism>
<dbReference type="Gene3D" id="3.40.50.720">
    <property type="entry name" value="NAD(P)-binding Rossmann-like Domain"/>
    <property type="match status" value="1"/>
</dbReference>
<dbReference type="Pfam" id="PF00899">
    <property type="entry name" value="ThiF"/>
    <property type="match status" value="1"/>
</dbReference>
<dbReference type="InterPro" id="IPR000594">
    <property type="entry name" value="ThiF_NAD_FAD-bd"/>
</dbReference>
<accession>A0A8C3KL43</accession>
<dbReference type="GO" id="GO:0006511">
    <property type="term" value="P:ubiquitin-dependent protein catabolic process"/>
    <property type="evidence" value="ECO:0007669"/>
    <property type="project" value="TreeGrafter"/>
</dbReference>
<evidence type="ECO:0000313" key="4">
    <source>
        <dbReference type="Proteomes" id="UP000694419"/>
    </source>
</evidence>
<dbReference type="InterPro" id="IPR045886">
    <property type="entry name" value="ThiF/MoeB/HesA"/>
</dbReference>
<reference evidence="3" key="1">
    <citation type="submission" date="2025-08" db="UniProtKB">
        <authorList>
            <consortium name="Ensembl"/>
        </authorList>
    </citation>
    <scope>IDENTIFICATION</scope>
</reference>
<dbReference type="GO" id="GO:0006974">
    <property type="term" value="P:DNA damage response"/>
    <property type="evidence" value="ECO:0007669"/>
    <property type="project" value="TreeGrafter"/>
</dbReference>